<evidence type="ECO:0000313" key="1">
    <source>
        <dbReference type="EMBL" id="TKS11759.1"/>
    </source>
</evidence>
<comment type="caution">
    <text evidence="1">The sequence shown here is derived from an EMBL/GenBank/DDBJ whole genome shotgun (WGS) entry which is preliminary data.</text>
</comment>
<name>A0A4U5QNA5_POPAL</name>
<organism evidence="1">
    <name type="scientific">Populus alba</name>
    <name type="common">White poplar</name>
    <dbReference type="NCBI Taxonomy" id="43335"/>
    <lineage>
        <taxon>Eukaryota</taxon>
        <taxon>Viridiplantae</taxon>
        <taxon>Streptophyta</taxon>
        <taxon>Embryophyta</taxon>
        <taxon>Tracheophyta</taxon>
        <taxon>Spermatophyta</taxon>
        <taxon>Magnoliopsida</taxon>
        <taxon>eudicotyledons</taxon>
        <taxon>Gunneridae</taxon>
        <taxon>Pentapetalae</taxon>
        <taxon>rosids</taxon>
        <taxon>fabids</taxon>
        <taxon>Malpighiales</taxon>
        <taxon>Salicaceae</taxon>
        <taxon>Saliceae</taxon>
        <taxon>Populus</taxon>
    </lineage>
</organism>
<dbReference type="PANTHER" id="PTHR47481:SF2">
    <property type="entry name" value="RETROTRANSPOSON GAG DOMAIN-CONTAINING PROTEIN"/>
    <property type="match status" value="1"/>
</dbReference>
<reference evidence="1" key="1">
    <citation type="submission" date="2018-10" db="EMBL/GenBank/DDBJ databases">
        <title>Population genomic analysis revealed the cold adaptation of white poplar.</title>
        <authorList>
            <person name="Liu Y.-J."/>
        </authorList>
    </citation>
    <scope>NUCLEOTIDE SEQUENCE [LARGE SCALE GENOMIC DNA]</scope>
    <source>
        <strain evidence="1">PAL-ZL1</strain>
    </source>
</reference>
<dbReference type="Pfam" id="PF14223">
    <property type="entry name" value="Retrotran_gag_2"/>
    <property type="match status" value="1"/>
</dbReference>
<dbReference type="PANTHER" id="PTHR47481">
    <property type="match status" value="1"/>
</dbReference>
<dbReference type="AlphaFoldDB" id="A0A4U5QNA5"/>
<dbReference type="EMBL" id="RCHU01000185">
    <property type="protein sequence ID" value="TKS11759.1"/>
    <property type="molecule type" value="Genomic_DNA"/>
</dbReference>
<gene>
    <name evidence="1" type="ORF">D5086_0000070570</name>
</gene>
<sequence>MFSTISENVLIQVVSHTTSAAIWCALAKSFSSQSHARVIQLRTELVNTRKGSQSAHDFFMQIKRMTDELVIVDHALHYDEIISYLLSGLGHDYDSFVTTITARTDHVTLEEVYALLLTTEARLQHHNAPTIQPVVHMATRQHSSSSYRGRNMYRDRGRNYRDAPFSNGSNGKNNFYRDTMIWAGATRDKADARALASQCFPVFASPVAGFLLCC</sequence>
<accession>A0A4U5QNA5</accession>
<evidence type="ECO:0008006" key="2">
    <source>
        <dbReference type="Google" id="ProtNLM"/>
    </source>
</evidence>
<protein>
    <recommendedName>
        <fullName evidence="2">Retrotransposon gag domain-containing protein</fullName>
    </recommendedName>
</protein>
<proteinExistence type="predicted"/>
<dbReference type="STRING" id="43335.A0A4U5QNA5"/>